<dbReference type="Pfam" id="PF00990">
    <property type="entry name" value="GGDEF"/>
    <property type="match status" value="1"/>
</dbReference>
<comment type="caution">
    <text evidence="4">The sequence shown here is derived from an EMBL/GenBank/DDBJ whole genome shotgun (WGS) entry which is preliminary data.</text>
</comment>
<dbReference type="InterPro" id="IPR000160">
    <property type="entry name" value="GGDEF_dom"/>
</dbReference>
<dbReference type="InterPro" id="IPR052155">
    <property type="entry name" value="Biofilm_reg_signaling"/>
</dbReference>
<dbReference type="PROSITE" id="PS50113">
    <property type="entry name" value="PAC"/>
    <property type="match status" value="1"/>
</dbReference>
<dbReference type="AlphaFoldDB" id="A0A327KW63"/>
<feature type="domain" description="GGDEF" evidence="3">
    <location>
        <begin position="464"/>
        <end position="597"/>
    </location>
</feature>
<evidence type="ECO:0008006" key="6">
    <source>
        <dbReference type="Google" id="ProtNLM"/>
    </source>
</evidence>
<evidence type="ECO:0000313" key="5">
    <source>
        <dbReference type="Proteomes" id="UP000249130"/>
    </source>
</evidence>
<dbReference type="Pfam" id="PF00563">
    <property type="entry name" value="EAL"/>
    <property type="match status" value="1"/>
</dbReference>
<dbReference type="EMBL" id="NPEX01000105">
    <property type="protein sequence ID" value="RAI43120.1"/>
    <property type="molecule type" value="Genomic_DNA"/>
</dbReference>
<organism evidence="4 5">
    <name type="scientific">Rhodoplanes roseus</name>
    <dbReference type="NCBI Taxonomy" id="29409"/>
    <lineage>
        <taxon>Bacteria</taxon>
        <taxon>Pseudomonadati</taxon>
        <taxon>Pseudomonadota</taxon>
        <taxon>Alphaproteobacteria</taxon>
        <taxon>Hyphomicrobiales</taxon>
        <taxon>Nitrobacteraceae</taxon>
        <taxon>Rhodoplanes</taxon>
    </lineage>
</organism>
<dbReference type="InterPro" id="IPR029016">
    <property type="entry name" value="GAF-like_dom_sf"/>
</dbReference>
<dbReference type="Gene3D" id="3.30.70.270">
    <property type="match status" value="1"/>
</dbReference>
<evidence type="ECO:0000259" key="1">
    <source>
        <dbReference type="PROSITE" id="PS50113"/>
    </source>
</evidence>
<dbReference type="CDD" id="cd01949">
    <property type="entry name" value="GGDEF"/>
    <property type="match status" value="1"/>
</dbReference>
<dbReference type="SMART" id="SM00086">
    <property type="entry name" value="PAC"/>
    <property type="match status" value="2"/>
</dbReference>
<dbReference type="Gene3D" id="3.20.20.450">
    <property type="entry name" value="EAL domain"/>
    <property type="match status" value="1"/>
</dbReference>
<dbReference type="InterPro" id="IPR035965">
    <property type="entry name" value="PAS-like_dom_sf"/>
</dbReference>
<sequence length="867" mass="94818">MSPAAVPPNEAERLAALKRCAVLDTAPEQCFDRITRMVALLTGVPVAVISLVDHDRQWFKSRIGMDVAQTSRDVAFCAHTILGDAPLIVEDALTDARFHDNPLVQGADGVRFYAGAPIRTMAGFNVGVLCAIDHVPRRLDDVQIEILCDLAAIVATELDLRAANRRLARELGARSTLETERAWVQRRLHDLLETATDWLWESDPEHRFTYVSFDLPAGIDNSTFIGRTRREIAGADPDDPVWQAHAADLAARRPFRGLRYALRRRDGGISHLETSGKPVFGPYGEFLGYRGTGRDVTAMVESETATREMSAKLRALQASGVIGVITCHGDRVVEANDEFLRITGYTRADIEAGTLTWWRFIPPDQAAAETGARPGVPAERIKPFHCDCVRKDGAAVPVSVSSFTIDAAVQHWMALVQDVSEQKAKEAQIRDLAYRDTLTGLLNRRSFNEQLARVLCRTSSGKTRSGALLFLDIDHFKDVNDAIGHDAGDALLQRIAERLRRSARENDLVARLGGDEFAVILSDIDDEAAITACARRLLDTLSQPVRHQGEMIHPSASIGVTRFPRDGHDAAQLLKNADVALYRSKSAGRRSISFFDPHMMNGAVARLKLLNDVRLGMAGHQFRLAYQPLVALPDRLHSGFEVLIRWLHPRRGLLGPGEFLDAMDAAGLRSWLTRFTLETTIRQARAWLDDGLDPGCIGVNMSGPQIRADGFADDVLAALDTARIAPQRLVLEVTERVVIAEDPRIEAALGRLHAAGVRIALDDFGTGYSSLAHLKRFPVDVIKIDRSFVNDLETGADNAAIVRAIVNLAHSLDMVVVGEGVETETQYARLAALGCDIGQGYLIGRPGPADAATAWLAARQPGIAAAG</sequence>
<dbReference type="InterPro" id="IPR029787">
    <property type="entry name" value="Nucleotide_cyclase"/>
</dbReference>
<gene>
    <name evidence="4" type="ORF">CH341_15955</name>
</gene>
<dbReference type="InterPro" id="IPR001610">
    <property type="entry name" value="PAC"/>
</dbReference>
<dbReference type="GO" id="GO:0003824">
    <property type="term" value="F:catalytic activity"/>
    <property type="evidence" value="ECO:0007669"/>
    <property type="project" value="UniProtKB-ARBA"/>
</dbReference>
<protein>
    <recommendedName>
        <fullName evidence="6">Bifunctional diguanylate cyclase/phosphodiesterase</fullName>
    </recommendedName>
</protein>
<dbReference type="RefSeq" id="WP_111420013.1">
    <property type="nucleotide sequence ID" value="NZ_NPEX01000105.1"/>
</dbReference>
<dbReference type="SUPFAM" id="SSF55785">
    <property type="entry name" value="PYP-like sensor domain (PAS domain)"/>
    <property type="match status" value="2"/>
</dbReference>
<dbReference type="NCBIfam" id="TIGR00229">
    <property type="entry name" value="sensory_box"/>
    <property type="match status" value="2"/>
</dbReference>
<accession>A0A327KW63</accession>
<feature type="domain" description="EAL" evidence="2">
    <location>
        <begin position="606"/>
        <end position="860"/>
    </location>
</feature>
<dbReference type="InterPro" id="IPR000014">
    <property type="entry name" value="PAS"/>
</dbReference>
<dbReference type="InterPro" id="IPR035919">
    <property type="entry name" value="EAL_sf"/>
</dbReference>
<dbReference type="SUPFAM" id="SSF141868">
    <property type="entry name" value="EAL domain-like"/>
    <property type="match status" value="1"/>
</dbReference>
<dbReference type="Pfam" id="PF01590">
    <property type="entry name" value="GAF"/>
    <property type="match status" value="1"/>
</dbReference>
<dbReference type="Gene3D" id="3.30.450.20">
    <property type="entry name" value="PAS domain"/>
    <property type="match status" value="2"/>
</dbReference>
<dbReference type="SMART" id="SM00267">
    <property type="entry name" value="GGDEF"/>
    <property type="match status" value="1"/>
</dbReference>
<dbReference type="InterPro" id="IPR000700">
    <property type="entry name" value="PAS-assoc_C"/>
</dbReference>
<dbReference type="InterPro" id="IPR001633">
    <property type="entry name" value="EAL_dom"/>
</dbReference>
<evidence type="ECO:0000259" key="2">
    <source>
        <dbReference type="PROSITE" id="PS50883"/>
    </source>
</evidence>
<dbReference type="Pfam" id="PF13426">
    <property type="entry name" value="PAS_9"/>
    <property type="match status" value="1"/>
</dbReference>
<dbReference type="PROSITE" id="PS50887">
    <property type="entry name" value="GGDEF"/>
    <property type="match status" value="1"/>
</dbReference>
<dbReference type="Gene3D" id="3.30.450.40">
    <property type="match status" value="1"/>
</dbReference>
<dbReference type="InterPro" id="IPR003018">
    <property type="entry name" value="GAF"/>
</dbReference>
<feature type="domain" description="PAC" evidence="1">
    <location>
        <begin position="256"/>
        <end position="308"/>
    </location>
</feature>
<dbReference type="SMART" id="SM00065">
    <property type="entry name" value="GAF"/>
    <property type="match status" value="1"/>
</dbReference>
<keyword evidence="5" id="KW-1185">Reference proteome</keyword>
<dbReference type="PANTHER" id="PTHR44757">
    <property type="entry name" value="DIGUANYLATE CYCLASE DGCP"/>
    <property type="match status" value="1"/>
</dbReference>
<name>A0A327KW63_9BRAD</name>
<dbReference type="PROSITE" id="PS50883">
    <property type="entry name" value="EAL"/>
    <property type="match status" value="1"/>
</dbReference>
<dbReference type="CDD" id="cd00130">
    <property type="entry name" value="PAS"/>
    <property type="match status" value="1"/>
</dbReference>
<dbReference type="InterPro" id="IPR043128">
    <property type="entry name" value="Rev_trsase/Diguanyl_cyclase"/>
</dbReference>
<dbReference type="Proteomes" id="UP000249130">
    <property type="component" value="Unassembled WGS sequence"/>
</dbReference>
<dbReference type="CDD" id="cd01948">
    <property type="entry name" value="EAL"/>
    <property type="match status" value="1"/>
</dbReference>
<reference evidence="4 5" key="1">
    <citation type="submission" date="2017-07" db="EMBL/GenBank/DDBJ databases">
        <title>Draft Genome Sequences of Select Purple Nonsulfur Bacteria.</title>
        <authorList>
            <person name="Lasarre B."/>
            <person name="Mckinlay J.B."/>
        </authorList>
    </citation>
    <scope>NUCLEOTIDE SEQUENCE [LARGE SCALE GENOMIC DNA]</scope>
    <source>
        <strain evidence="4 5">DSM 5909</strain>
    </source>
</reference>
<dbReference type="OrthoDB" id="9814202at2"/>
<dbReference type="PANTHER" id="PTHR44757:SF2">
    <property type="entry name" value="BIOFILM ARCHITECTURE MAINTENANCE PROTEIN MBAA"/>
    <property type="match status" value="1"/>
</dbReference>
<dbReference type="SUPFAM" id="SSF55781">
    <property type="entry name" value="GAF domain-like"/>
    <property type="match status" value="1"/>
</dbReference>
<evidence type="ECO:0000259" key="3">
    <source>
        <dbReference type="PROSITE" id="PS50887"/>
    </source>
</evidence>
<evidence type="ECO:0000313" key="4">
    <source>
        <dbReference type="EMBL" id="RAI43120.1"/>
    </source>
</evidence>
<dbReference type="FunFam" id="3.30.70.270:FF:000001">
    <property type="entry name" value="Diguanylate cyclase domain protein"/>
    <property type="match status" value="1"/>
</dbReference>
<dbReference type="SMART" id="SM00052">
    <property type="entry name" value="EAL"/>
    <property type="match status" value="1"/>
</dbReference>
<proteinExistence type="predicted"/>
<dbReference type="NCBIfam" id="TIGR00254">
    <property type="entry name" value="GGDEF"/>
    <property type="match status" value="1"/>
</dbReference>
<dbReference type="SUPFAM" id="SSF55073">
    <property type="entry name" value="Nucleotide cyclase"/>
    <property type="match status" value="1"/>
</dbReference>